<dbReference type="PRINTS" id="PR01590">
    <property type="entry name" value="HTHFIS"/>
</dbReference>
<feature type="domain" description="Sigma-54 factor interaction" evidence="6">
    <location>
        <begin position="426"/>
        <end position="485"/>
    </location>
</feature>
<sequence length="556" mass="60480">MSIRDLIGSRVSDGGSPADPEIRQSWYRSSLAGLDPGSGIVIDKLAEMNLQSRLMRAATPILEGLENQLHDSNFGLLLADNEGYILHRTFGTAHLATASDRLGVVVGAQFTEQTSGTNAISTPIETRRGVFVLGEQHFLECLRDQICFGLPIFQPGTKRLEGVINIMGPGRESPALMKPVLTSAVREIQQRLLNTYSDAQVALLLAFRAACETHRRMPVVAVEPSETFTNGAAATELRNSDLAVLKEFATQRGVVFGDRVRMDLSIGQRTVLIERISDQGAVFRVLADEEGTPTVPRATVRYKTVADELAEMLNRARDASGHVLITGEPGTGRTTATRGVTADSPTRVIDASAAIVEGAKKWASDLQTLAERSPSSLIVESIHLLDPRLMQILIDVMDQTSARVVMTADAAPDSITAVATRCRSIIELPTLRGRRPELASIIGAMLADRGVRNVRFSPPALAVLLAHDWPGNYREVQGMLDEVLTVRSSGDVALTDLPLRYRVPVRRRNLGLLEQAEFDTIRKVLSQVRGNKVQAAGLLGISRSTLYTRMKALGLQ</sequence>
<evidence type="ECO:0000313" key="7">
    <source>
        <dbReference type="EMBL" id="TDF91188.1"/>
    </source>
</evidence>
<evidence type="ECO:0000256" key="2">
    <source>
        <dbReference type="ARBA" id="ARBA00022840"/>
    </source>
</evidence>
<gene>
    <name evidence="7" type="ORF">E1809_21495</name>
</gene>
<dbReference type="SUPFAM" id="SSF55781">
    <property type="entry name" value="GAF domain-like"/>
    <property type="match status" value="1"/>
</dbReference>
<keyword evidence="1" id="KW-0547">Nucleotide-binding</keyword>
<dbReference type="Gene3D" id="1.10.8.60">
    <property type="match status" value="1"/>
</dbReference>
<dbReference type="Pfam" id="PF00004">
    <property type="entry name" value="AAA"/>
    <property type="match status" value="1"/>
</dbReference>
<dbReference type="Proteomes" id="UP000295511">
    <property type="component" value="Unassembled WGS sequence"/>
</dbReference>
<keyword evidence="4" id="KW-0804">Transcription</keyword>
<dbReference type="GO" id="GO:0006355">
    <property type="term" value="P:regulation of DNA-templated transcription"/>
    <property type="evidence" value="ECO:0007669"/>
    <property type="project" value="InterPro"/>
</dbReference>
<dbReference type="InterPro" id="IPR002078">
    <property type="entry name" value="Sigma_54_int"/>
</dbReference>
<dbReference type="SUPFAM" id="SSF52540">
    <property type="entry name" value="P-loop containing nucleoside triphosphate hydrolases"/>
    <property type="match status" value="1"/>
</dbReference>
<evidence type="ECO:0000313" key="8">
    <source>
        <dbReference type="Proteomes" id="UP000295511"/>
    </source>
</evidence>
<dbReference type="Gene3D" id="3.40.50.300">
    <property type="entry name" value="P-loop containing nucleotide triphosphate hydrolases"/>
    <property type="match status" value="1"/>
</dbReference>
<comment type="caution">
    <text evidence="7">The sequence shown here is derived from an EMBL/GenBank/DDBJ whole genome shotgun (WGS) entry which is preliminary data.</text>
</comment>
<organism evidence="7 8">
    <name type="scientific">Arthrobacter terricola</name>
    <dbReference type="NCBI Taxonomy" id="2547396"/>
    <lineage>
        <taxon>Bacteria</taxon>
        <taxon>Bacillati</taxon>
        <taxon>Actinomycetota</taxon>
        <taxon>Actinomycetes</taxon>
        <taxon>Micrococcales</taxon>
        <taxon>Micrococcaceae</taxon>
        <taxon>Arthrobacter</taxon>
    </lineage>
</organism>
<proteinExistence type="predicted"/>
<dbReference type="PANTHER" id="PTHR32071">
    <property type="entry name" value="TRANSCRIPTIONAL REGULATORY PROTEIN"/>
    <property type="match status" value="1"/>
</dbReference>
<dbReference type="Gene3D" id="1.10.10.60">
    <property type="entry name" value="Homeodomain-like"/>
    <property type="match status" value="1"/>
</dbReference>
<dbReference type="PROSITE" id="PS50045">
    <property type="entry name" value="SIGMA54_INTERACT_4"/>
    <property type="match status" value="1"/>
</dbReference>
<protein>
    <recommendedName>
        <fullName evidence="6">Sigma-54 factor interaction domain-containing protein</fullName>
    </recommendedName>
</protein>
<dbReference type="Pfam" id="PF02954">
    <property type="entry name" value="HTH_8"/>
    <property type="match status" value="1"/>
</dbReference>
<dbReference type="GO" id="GO:0016887">
    <property type="term" value="F:ATP hydrolysis activity"/>
    <property type="evidence" value="ECO:0007669"/>
    <property type="project" value="InterPro"/>
</dbReference>
<evidence type="ECO:0000256" key="3">
    <source>
        <dbReference type="ARBA" id="ARBA00023015"/>
    </source>
</evidence>
<dbReference type="Pfam" id="PF25601">
    <property type="entry name" value="AAA_lid_14"/>
    <property type="match status" value="1"/>
</dbReference>
<evidence type="ECO:0000256" key="1">
    <source>
        <dbReference type="ARBA" id="ARBA00022741"/>
    </source>
</evidence>
<dbReference type="InterPro" id="IPR058031">
    <property type="entry name" value="AAA_lid_NorR"/>
</dbReference>
<dbReference type="AlphaFoldDB" id="A0A4R5K9T0"/>
<reference evidence="7 8" key="1">
    <citation type="submission" date="2019-03" db="EMBL/GenBank/DDBJ databases">
        <title>Whole genome sequence of Arthrobacter sp JH1-1.</title>
        <authorList>
            <person name="Trinh H.N."/>
        </authorList>
    </citation>
    <scope>NUCLEOTIDE SEQUENCE [LARGE SCALE GENOMIC DNA]</scope>
    <source>
        <strain evidence="7 8">JH1-1</strain>
    </source>
</reference>
<evidence type="ECO:0000256" key="4">
    <source>
        <dbReference type="ARBA" id="ARBA00023163"/>
    </source>
</evidence>
<dbReference type="InterPro" id="IPR027417">
    <property type="entry name" value="P-loop_NTPase"/>
</dbReference>
<dbReference type="GO" id="GO:0005524">
    <property type="term" value="F:ATP binding"/>
    <property type="evidence" value="ECO:0007669"/>
    <property type="project" value="UniProtKB-KW"/>
</dbReference>
<dbReference type="InterPro" id="IPR002197">
    <property type="entry name" value="HTH_Fis"/>
</dbReference>
<dbReference type="GO" id="GO:0043565">
    <property type="term" value="F:sequence-specific DNA binding"/>
    <property type="evidence" value="ECO:0007669"/>
    <property type="project" value="InterPro"/>
</dbReference>
<feature type="region of interest" description="Disordered" evidence="5">
    <location>
        <begin position="1"/>
        <end position="22"/>
    </location>
</feature>
<dbReference type="EMBL" id="SMRU01000032">
    <property type="protein sequence ID" value="TDF91188.1"/>
    <property type="molecule type" value="Genomic_DNA"/>
</dbReference>
<dbReference type="InterPro" id="IPR003959">
    <property type="entry name" value="ATPase_AAA_core"/>
</dbReference>
<dbReference type="SUPFAM" id="SSF46689">
    <property type="entry name" value="Homeodomain-like"/>
    <property type="match status" value="1"/>
</dbReference>
<evidence type="ECO:0000256" key="5">
    <source>
        <dbReference type="SAM" id="MobiDB-lite"/>
    </source>
</evidence>
<keyword evidence="8" id="KW-1185">Reference proteome</keyword>
<dbReference type="InterPro" id="IPR009057">
    <property type="entry name" value="Homeodomain-like_sf"/>
</dbReference>
<keyword evidence="2" id="KW-0067">ATP-binding</keyword>
<evidence type="ECO:0000259" key="6">
    <source>
        <dbReference type="PROSITE" id="PS50045"/>
    </source>
</evidence>
<accession>A0A4R5K9T0</accession>
<dbReference type="Gene3D" id="3.30.450.40">
    <property type="match status" value="1"/>
</dbReference>
<keyword evidence="3" id="KW-0805">Transcription regulation</keyword>
<name>A0A4R5K9T0_9MICC</name>
<dbReference type="OrthoDB" id="5496274at2"/>
<dbReference type="InterPro" id="IPR029016">
    <property type="entry name" value="GAF-like_dom_sf"/>
</dbReference>